<keyword evidence="5" id="KW-0539">Nucleus</keyword>
<accession>J8Q476</accession>
<dbReference type="HOGENOM" id="CLU_048787_0_0_1"/>
<dbReference type="GO" id="GO:0046982">
    <property type="term" value="F:protein heterodimerization activity"/>
    <property type="evidence" value="ECO:0007669"/>
    <property type="project" value="InterPro"/>
</dbReference>
<organism evidence="7 8">
    <name type="scientific">Saccharomyces arboricola (strain H-6 / AS 2.3317 / CBS 10644)</name>
    <name type="common">Yeast</name>
    <dbReference type="NCBI Taxonomy" id="1160507"/>
    <lineage>
        <taxon>Eukaryota</taxon>
        <taxon>Fungi</taxon>
        <taxon>Dikarya</taxon>
        <taxon>Ascomycota</taxon>
        <taxon>Saccharomycotina</taxon>
        <taxon>Saccharomycetes</taxon>
        <taxon>Saccharomycetales</taxon>
        <taxon>Saccharomycetaceae</taxon>
        <taxon>Saccharomyces</taxon>
    </lineage>
</organism>
<dbReference type="GO" id="GO:0051123">
    <property type="term" value="P:RNA polymerase II preinitiation complex assembly"/>
    <property type="evidence" value="ECO:0007669"/>
    <property type="project" value="InterPro"/>
</dbReference>
<dbReference type="Proteomes" id="UP000006968">
    <property type="component" value="Chromosome XIII"/>
</dbReference>
<comment type="subcellular location">
    <subcellularLocation>
        <location evidence="1">Nucleus</location>
    </subcellularLocation>
</comment>
<evidence type="ECO:0000256" key="3">
    <source>
        <dbReference type="ARBA" id="ARBA00023015"/>
    </source>
</evidence>
<sequence>MNEPQGPLDSIPKVNYPPILTIANYFSTKQMIDQVISEDQDYVTWKLQNLRTGGTPINNQLNKYPKYKYKKKKISQQDPDSINKVPEELIFPQDILRKQTQNNKYEEANENDDKDDNDEKLTQDEQFKLLVTNLDKDQTNRFEVFHRTSLNKTQVKKLASTVTNQTVSENIRVFLQAIGKIYAGEIIELAMVVKNKWLTSQMCIEFDKRTKIGRKLKKYLKKLTFSIIENQQYKQDYQSDSVPEDEPDFYFDDEEVDKRETMLGNSLLQSKYLQQSDNHSQDLKLQLIEQYNKLVLQFNKLDVSIEKYNNSPILPEHVREAWRLYRLQSDTLPNAYWRTQGEGQGSMFR</sequence>
<evidence type="ECO:0000259" key="6">
    <source>
        <dbReference type="Pfam" id="PF04719"/>
    </source>
</evidence>
<dbReference type="CDD" id="cd08048">
    <property type="entry name" value="HFD_TAF11"/>
    <property type="match status" value="1"/>
</dbReference>
<dbReference type="GO" id="GO:0016251">
    <property type="term" value="F:RNA polymerase II general transcription initiation factor activity"/>
    <property type="evidence" value="ECO:0007669"/>
    <property type="project" value="TreeGrafter"/>
</dbReference>
<evidence type="ECO:0000256" key="2">
    <source>
        <dbReference type="ARBA" id="ARBA00009788"/>
    </source>
</evidence>
<dbReference type="InterPro" id="IPR045127">
    <property type="entry name" value="TAF11-like"/>
</dbReference>
<dbReference type="SUPFAM" id="SSF47113">
    <property type="entry name" value="Histone-fold"/>
    <property type="match status" value="1"/>
</dbReference>
<dbReference type="OrthoDB" id="28335at2759"/>
<dbReference type="InterPro" id="IPR006809">
    <property type="entry name" value="TAFII28_dom"/>
</dbReference>
<dbReference type="GO" id="GO:0005669">
    <property type="term" value="C:transcription factor TFIID complex"/>
    <property type="evidence" value="ECO:0007669"/>
    <property type="project" value="InterPro"/>
</dbReference>
<name>J8Q476_SACAR</name>
<protein>
    <submittedName>
        <fullName evidence="7">Taf11p</fullName>
    </submittedName>
</protein>
<gene>
    <name evidence="7" type="ORF">SU7_2480</name>
</gene>
<reference evidence="7 8" key="1">
    <citation type="journal article" date="2013" name="BMC Genomics">
        <title>High quality de novo sequencing and assembly of the Saccharomyces arboricolus genome.</title>
        <authorList>
            <person name="Liti G."/>
            <person name="Nguyen Ba A.N."/>
            <person name="Blythe M."/>
            <person name="Mueller C.A."/>
            <person name="Bergstroem A."/>
            <person name="Cubillos F.A."/>
            <person name="Dafhnis-Calas F."/>
            <person name="Khoshraftar S."/>
            <person name="Malla S."/>
            <person name="Mehta N."/>
            <person name="Siow C.C."/>
            <person name="Warringer J."/>
            <person name="Moses A.M."/>
            <person name="Louis E.J."/>
            <person name="Nieduszynski C.A."/>
        </authorList>
    </citation>
    <scope>NUCLEOTIDE SEQUENCE [LARGE SCALE GENOMIC DNA]</scope>
    <source>
        <strain evidence="8">H-6 / AS 2.3317 / CBS 10644</strain>
    </source>
</reference>
<dbReference type="Pfam" id="PF04719">
    <property type="entry name" value="TAFII28"/>
    <property type="match status" value="1"/>
</dbReference>
<evidence type="ECO:0000313" key="7">
    <source>
        <dbReference type="EMBL" id="EJS42414.1"/>
    </source>
</evidence>
<proteinExistence type="inferred from homology"/>
<evidence type="ECO:0000313" key="8">
    <source>
        <dbReference type="Proteomes" id="UP000006968"/>
    </source>
</evidence>
<dbReference type="PANTHER" id="PTHR13218:SF8">
    <property type="entry name" value="TRANSCRIPTION INITIATION FACTOR TFIID SUBUNIT 11"/>
    <property type="match status" value="1"/>
</dbReference>
<dbReference type="EMBL" id="ALIE01000149">
    <property type="protein sequence ID" value="EJS42414.1"/>
    <property type="molecule type" value="Genomic_DNA"/>
</dbReference>
<dbReference type="PANTHER" id="PTHR13218">
    <property type="entry name" value="TRANSCRIPTION INITIATION FACTOR TFIID SUBUNIT 11-RELATED"/>
    <property type="match status" value="1"/>
</dbReference>
<comment type="similarity">
    <text evidence="2">Belongs to the TAF11 family.</text>
</comment>
<dbReference type="InterPro" id="IPR009072">
    <property type="entry name" value="Histone-fold"/>
</dbReference>
<evidence type="ECO:0000256" key="5">
    <source>
        <dbReference type="ARBA" id="ARBA00023242"/>
    </source>
</evidence>
<evidence type="ECO:0000256" key="1">
    <source>
        <dbReference type="ARBA" id="ARBA00004123"/>
    </source>
</evidence>
<keyword evidence="8" id="KW-1185">Reference proteome</keyword>
<comment type="caution">
    <text evidence="7">The sequence shown here is derived from an EMBL/GenBank/DDBJ whole genome shotgun (WGS) entry which is preliminary data.</text>
</comment>
<keyword evidence="3" id="KW-0805">Transcription regulation</keyword>
<dbReference type="AlphaFoldDB" id="J8Q476"/>
<keyword evidence="4" id="KW-0804">Transcription</keyword>
<feature type="domain" description="TAFII28-like protein" evidence="6">
    <location>
        <begin position="129"/>
        <end position="201"/>
    </location>
</feature>
<evidence type="ECO:0000256" key="4">
    <source>
        <dbReference type="ARBA" id="ARBA00023163"/>
    </source>
</evidence>
<dbReference type="Gene3D" id="1.10.20.10">
    <property type="entry name" value="Histone, subunit A"/>
    <property type="match status" value="1"/>
</dbReference>